<sequence>MSDAPAPAPGPDADDEAATPEPTTVERALTRGVERVAGVADDLVHHRGPNGARAFVNAFFGDRLDVAGSALSHTMGVRRRGRSVPLTREGFETAYPEATGDVVVLVHGLLVTETFWEQGRFGQRLREDLGLTPVTVRYNTGLRISHNGHDLDRILARLVEHWPVPVTRLVLVGHSMGGLVLHSALAQADVEGPGSAWVGLVSDTVTLGSPHVGAPLERLANTTARAAGTLRHVRPLARFLSSRSVGIQDLRHGNILDAEWDGADPADRVGRRVDVPLHPGIRHLAVVGLLGKKIDSRIAQLLGDGIVTAASARGAGRRAPRGRQFPAEDVVVLPGVSHLGLVRDESVYAAIRDRLGARVDP</sequence>
<dbReference type="InterPro" id="IPR029058">
    <property type="entry name" value="AB_hydrolase_fold"/>
</dbReference>
<name>A0A8H9KTZ9_9MICO</name>
<organism evidence="3 4">
    <name type="scientific">Knoellia flava</name>
    <dbReference type="NCBI Taxonomy" id="913969"/>
    <lineage>
        <taxon>Bacteria</taxon>
        <taxon>Bacillati</taxon>
        <taxon>Actinomycetota</taxon>
        <taxon>Actinomycetes</taxon>
        <taxon>Micrococcales</taxon>
        <taxon>Intrasporangiaceae</taxon>
        <taxon>Knoellia</taxon>
    </lineage>
</organism>
<gene>
    <name evidence="3" type="ORF">GCM10011314_16870</name>
</gene>
<dbReference type="Gene3D" id="3.40.50.1820">
    <property type="entry name" value="alpha/beta hydrolase"/>
    <property type="match status" value="1"/>
</dbReference>
<reference evidence="3" key="1">
    <citation type="journal article" date="2014" name="Int. J. Syst. Evol. Microbiol.">
        <title>Complete genome sequence of Corynebacterium casei LMG S-19264T (=DSM 44701T), isolated from a smear-ripened cheese.</title>
        <authorList>
            <consortium name="US DOE Joint Genome Institute (JGI-PGF)"/>
            <person name="Walter F."/>
            <person name="Albersmeier A."/>
            <person name="Kalinowski J."/>
            <person name="Ruckert C."/>
        </authorList>
    </citation>
    <scope>NUCLEOTIDE SEQUENCE</scope>
    <source>
        <strain evidence="3">CGMCC 1.10749</strain>
    </source>
</reference>
<reference evidence="3" key="2">
    <citation type="submission" date="2020-09" db="EMBL/GenBank/DDBJ databases">
        <authorList>
            <person name="Sun Q."/>
            <person name="Zhou Y."/>
        </authorList>
    </citation>
    <scope>NUCLEOTIDE SEQUENCE</scope>
    <source>
        <strain evidence="3">CGMCC 1.10749</strain>
    </source>
</reference>
<evidence type="ECO:0000259" key="2">
    <source>
        <dbReference type="Pfam" id="PF07819"/>
    </source>
</evidence>
<comment type="caution">
    <text evidence="3">The sequence shown here is derived from an EMBL/GenBank/DDBJ whole genome shotgun (WGS) entry which is preliminary data.</text>
</comment>
<dbReference type="Pfam" id="PF07819">
    <property type="entry name" value="PGAP1"/>
    <property type="match status" value="1"/>
</dbReference>
<evidence type="ECO:0000313" key="4">
    <source>
        <dbReference type="Proteomes" id="UP000628079"/>
    </source>
</evidence>
<dbReference type="Proteomes" id="UP000628079">
    <property type="component" value="Unassembled WGS sequence"/>
</dbReference>
<protein>
    <recommendedName>
        <fullName evidence="2">GPI inositol-deacylase PGAP1-like alpha/beta domain-containing protein</fullName>
    </recommendedName>
</protein>
<dbReference type="GO" id="GO:0016788">
    <property type="term" value="F:hydrolase activity, acting on ester bonds"/>
    <property type="evidence" value="ECO:0007669"/>
    <property type="project" value="InterPro"/>
</dbReference>
<feature type="region of interest" description="Disordered" evidence="1">
    <location>
        <begin position="1"/>
        <end position="23"/>
    </location>
</feature>
<accession>A0A8H9KTZ9</accession>
<dbReference type="InterPro" id="IPR012908">
    <property type="entry name" value="PGAP1-ab_dom-like"/>
</dbReference>
<dbReference type="AlphaFoldDB" id="A0A8H9KTZ9"/>
<dbReference type="RefSeq" id="WP_052116864.1">
    <property type="nucleotide sequence ID" value="NZ_BMEA01000001.1"/>
</dbReference>
<evidence type="ECO:0000256" key="1">
    <source>
        <dbReference type="SAM" id="MobiDB-lite"/>
    </source>
</evidence>
<dbReference type="PANTHER" id="PTHR37946:SF1">
    <property type="entry name" value="SLL1969 PROTEIN"/>
    <property type="match status" value="1"/>
</dbReference>
<feature type="compositionally biased region" description="Pro residues" evidence="1">
    <location>
        <begin position="1"/>
        <end position="10"/>
    </location>
</feature>
<dbReference type="SUPFAM" id="SSF53474">
    <property type="entry name" value="alpha/beta-Hydrolases"/>
    <property type="match status" value="1"/>
</dbReference>
<evidence type="ECO:0000313" key="3">
    <source>
        <dbReference type="EMBL" id="GGB77842.1"/>
    </source>
</evidence>
<dbReference type="PANTHER" id="PTHR37946">
    <property type="entry name" value="SLL1969 PROTEIN"/>
    <property type="match status" value="1"/>
</dbReference>
<feature type="domain" description="GPI inositol-deacylase PGAP1-like alpha/beta" evidence="2">
    <location>
        <begin position="164"/>
        <end position="217"/>
    </location>
</feature>
<dbReference type="EMBL" id="BMEA01000001">
    <property type="protein sequence ID" value="GGB77842.1"/>
    <property type="molecule type" value="Genomic_DNA"/>
</dbReference>
<proteinExistence type="predicted"/>